<evidence type="ECO:0000256" key="2">
    <source>
        <dbReference type="SAM" id="MobiDB-lite"/>
    </source>
</evidence>
<keyword evidence="4" id="KW-1185">Reference proteome</keyword>
<feature type="coiled-coil region" evidence="1">
    <location>
        <begin position="352"/>
        <end position="391"/>
    </location>
</feature>
<comment type="caution">
    <text evidence="3">The sequence shown here is derived from an EMBL/GenBank/DDBJ whole genome shotgun (WGS) entry which is preliminary data.</text>
</comment>
<feature type="region of interest" description="Disordered" evidence="2">
    <location>
        <begin position="32"/>
        <end position="66"/>
    </location>
</feature>
<sequence>MRCWRKTRRQGSRLRSTVDTLRKIGYCNGGGGPSLEAEMRSKNQKPSSKFVVSASSEKSSSSDRTMDDSVVIGTVTADNPSVSSGRDVGLHVGMKLGNFLRLWFRTLVRPSGNVEYYQVPSLDRWKRSMDIGNDIDIVYYNRTGSEVVEEGFLCYLNQVAYGLSIPLTFFQKGVMNALKSCPGQLNSNIFEIMRVCEVLNQKWRDGGIARQFVAGDVLKYYKFKYVKDRKSGYLFSDSRRPKFFDFESSRGPEPNPKAVADTSSLFDIVSREGSELNKVLAELGIRREKRLNYVVEKGVNLKAVEQVALDLATRDPIRLDTQIRSSISLLSVAWKSAVEVLKLAVANRAELVRQHDTEKAALQEQFEQKKREKFEKEATATKQEVEDEAKKAVDIAVASRNKLIQAFYVWGLSREDVNLSLAGKYGEIVFPGDDASPVAEQTPVLPVDDDSTKEVEDKENDNVAALSTSNKKLSAKLQQCSLAVERKTSLNLKLESEMLELQSQLNTVTVDLSCKDFEILTANNESEQWKESLKKKKSKTMAAN</sequence>
<evidence type="ECO:0000313" key="4">
    <source>
        <dbReference type="Proteomes" id="UP000541444"/>
    </source>
</evidence>
<feature type="compositionally biased region" description="Low complexity" evidence="2">
    <location>
        <begin position="47"/>
        <end position="59"/>
    </location>
</feature>
<dbReference type="EMBL" id="JACGCM010002811">
    <property type="protein sequence ID" value="KAF6135200.1"/>
    <property type="molecule type" value="Genomic_DNA"/>
</dbReference>
<accession>A0A7J7KXV0</accession>
<proteinExistence type="predicted"/>
<gene>
    <name evidence="3" type="ORF">GIB67_035271</name>
</gene>
<protein>
    <submittedName>
        <fullName evidence="3">Uncharacterized protein</fullName>
    </submittedName>
</protein>
<name>A0A7J7KXV0_9MAGN</name>
<keyword evidence="1" id="KW-0175">Coiled coil</keyword>
<dbReference type="Proteomes" id="UP000541444">
    <property type="component" value="Unassembled WGS sequence"/>
</dbReference>
<reference evidence="3 4" key="1">
    <citation type="journal article" date="2020" name="IScience">
        <title>Genome Sequencing of the Endangered Kingdonia uniflora (Circaeasteraceae, Ranunculales) Reveals Potential Mechanisms of Evolutionary Specialization.</title>
        <authorList>
            <person name="Sun Y."/>
            <person name="Deng T."/>
            <person name="Zhang A."/>
            <person name="Moore M.J."/>
            <person name="Landis J.B."/>
            <person name="Lin N."/>
            <person name="Zhang H."/>
            <person name="Zhang X."/>
            <person name="Huang J."/>
            <person name="Zhang X."/>
            <person name="Sun H."/>
            <person name="Wang H."/>
        </authorList>
    </citation>
    <scope>NUCLEOTIDE SEQUENCE [LARGE SCALE GENOMIC DNA]</scope>
    <source>
        <strain evidence="3">TB1705</strain>
        <tissue evidence="3">Leaf</tissue>
    </source>
</reference>
<dbReference type="AlphaFoldDB" id="A0A7J7KXV0"/>
<organism evidence="3 4">
    <name type="scientific">Kingdonia uniflora</name>
    <dbReference type="NCBI Taxonomy" id="39325"/>
    <lineage>
        <taxon>Eukaryota</taxon>
        <taxon>Viridiplantae</taxon>
        <taxon>Streptophyta</taxon>
        <taxon>Embryophyta</taxon>
        <taxon>Tracheophyta</taxon>
        <taxon>Spermatophyta</taxon>
        <taxon>Magnoliopsida</taxon>
        <taxon>Ranunculales</taxon>
        <taxon>Circaeasteraceae</taxon>
        <taxon>Kingdonia</taxon>
    </lineage>
</organism>
<evidence type="ECO:0000256" key="1">
    <source>
        <dbReference type="SAM" id="Coils"/>
    </source>
</evidence>
<evidence type="ECO:0000313" key="3">
    <source>
        <dbReference type="EMBL" id="KAF6135200.1"/>
    </source>
</evidence>